<feature type="transmembrane region" description="Helical" evidence="6">
    <location>
        <begin position="20"/>
        <end position="38"/>
    </location>
</feature>
<feature type="transmembrane region" description="Helical" evidence="6">
    <location>
        <begin position="131"/>
        <end position="152"/>
    </location>
</feature>
<feature type="transmembrane region" description="Helical" evidence="6">
    <location>
        <begin position="59"/>
        <end position="81"/>
    </location>
</feature>
<keyword evidence="8" id="KW-1185">Reference proteome</keyword>
<dbReference type="InterPro" id="IPR001123">
    <property type="entry name" value="LeuE-type"/>
</dbReference>
<keyword evidence="4 6" id="KW-1133">Transmembrane helix</keyword>
<proteinExistence type="predicted"/>
<evidence type="ECO:0000256" key="2">
    <source>
        <dbReference type="ARBA" id="ARBA00022475"/>
    </source>
</evidence>
<comment type="caution">
    <text evidence="7">The sequence shown here is derived from an EMBL/GenBank/DDBJ whole genome shotgun (WGS) entry which is preliminary data.</text>
</comment>
<evidence type="ECO:0000313" key="8">
    <source>
        <dbReference type="Proteomes" id="UP000680348"/>
    </source>
</evidence>
<evidence type="ECO:0000256" key="5">
    <source>
        <dbReference type="ARBA" id="ARBA00023136"/>
    </source>
</evidence>
<keyword evidence="3 6" id="KW-0812">Transmembrane</keyword>
<accession>A0A942E569</accession>
<evidence type="ECO:0000313" key="7">
    <source>
        <dbReference type="EMBL" id="MBS3648687.1"/>
    </source>
</evidence>
<dbReference type="PANTHER" id="PTHR30086:SF20">
    <property type="entry name" value="ARGININE EXPORTER PROTEIN ARGO-RELATED"/>
    <property type="match status" value="1"/>
</dbReference>
<feature type="transmembrane region" description="Helical" evidence="6">
    <location>
        <begin position="164"/>
        <end position="187"/>
    </location>
</feature>
<gene>
    <name evidence="7" type="ORF">KEU06_08600</name>
</gene>
<feature type="transmembrane region" description="Helical" evidence="6">
    <location>
        <begin position="93"/>
        <end position="110"/>
    </location>
</feature>
<name>A0A942E569_9HYPH</name>
<organism evidence="7 8">
    <name type="scientific">Pseudaminobacter soli</name>
    <name type="common">ex Zhang et al. 2022</name>
    <dbReference type="NCBI Taxonomy" id="2831468"/>
    <lineage>
        <taxon>Bacteria</taxon>
        <taxon>Pseudomonadati</taxon>
        <taxon>Pseudomonadota</taxon>
        <taxon>Alphaproteobacteria</taxon>
        <taxon>Hyphomicrobiales</taxon>
        <taxon>Phyllobacteriaceae</taxon>
        <taxon>Pseudaminobacter</taxon>
    </lineage>
</organism>
<dbReference type="Pfam" id="PF01810">
    <property type="entry name" value="LysE"/>
    <property type="match status" value="1"/>
</dbReference>
<dbReference type="GO" id="GO:0015171">
    <property type="term" value="F:amino acid transmembrane transporter activity"/>
    <property type="evidence" value="ECO:0007669"/>
    <property type="project" value="TreeGrafter"/>
</dbReference>
<dbReference type="AlphaFoldDB" id="A0A942E569"/>
<sequence>MPGPRTTGTRRISLDGWFPVGLPTLLSFATASLLIELTPGPNMSYLAIVAASEGRRAGFATVAGVALGLGIVGFVAALGVAEIVQASPLLYEGLRWAGVAFLLYLAWEGWRSSNEVSMAGAEEGRYFRRGLVTNLLNPKAAVFYIAVLPTFLDGASPALPQMLVLSAVSVTIATAVHAGIVGLAGTLENFLNDPKRERTARRLFSVLLGLVAVWFAWSTAS</sequence>
<reference evidence="7" key="1">
    <citation type="submission" date="2021-04" db="EMBL/GenBank/DDBJ databases">
        <title>Pseudaminobacter soli sp. nov., isolated from paddy soil contaminated by heavy metals.</title>
        <authorList>
            <person name="Zhang K."/>
        </authorList>
    </citation>
    <scope>NUCLEOTIDE SEQUENCE</scope>
    <source>
        <strain evidence="7">19-2017</strain>
    </source>
</reference>
<dbReference type="Proteomes" id="UP000680348">
    <property type="component" value="Unassembled WGS sequence"/>
</dbReference>
<feature type="transmembrane region" description="Helical" evidence="6">
    <location>
        <begin position="199"/>
        <end position="217"/>
    </location>
</feature>
<comment type="subcellular location">
    <subcellularLocation>
        <location evidence="1">Cell membrane</location>
        <topology evidence="1">Multi-pass membrane protein</topology>
    </subcellularLocation>
</comment>
<evidence type="ECO:0000256" key="1">
    <source>
        <dbReference type="ARBA" id="ARBA00004651"/>
    </source>
</evidence>
<dbReference type="GO" id="GO:0005886">
    <property type="term" value="C:plasma membrane"/>
    <property type="evidence" value="ECO:0007669"/>
    <property type="project" value="UniProtKB-SubCell"/>
</dbReference>
<evidence type="ECO:0000256" key="6">
    <source>
        <dbReference type="SAM" id="Phobius"/>
    </source>
</evidence>
<evidence type="ECO:0000256" key="3">
    <source>
        <dbReference type="ARBA" id="ARBA00022692"/>
    </source>
</evidence>
<dbReference type="PIRSF" id="PIRSF006324">
    <property type="entry name" value="LeuE"/>
    <property type="match status" value="1"/>
</dbReference>
<dbReference type="EMBL" id="JAGWCR010000004">
    <property type="protein sequence ID" value="MBS3648687.1"/>
    <property type="molecule type" value="Genomic_DNA"/>
</dbReference>
<keyword evidence="2" id="KW-1003">Cell membrane</keyword>
<dbReference type="PANTHER" id="PTHR30086">
    <property type="entry name" value="ARGININE EXPORTER PROTEIN ARGO"/>
    <property type="match status" value="1"/>
</dbReference>
<keyword evidence="5 6" id="KW-0472">Membrane</keyword>
<evidence type="ECO:0000256" key="4">
    <source>
        <dbReference type="ARBA" id="ARBA00022989"/>
    </source>
</evidence>
<protein>
    <submittedName>
        <fullName evidence="7">LysE family translocator</fullName>
    </submittedName>
</protein>